<organism evidence="4 5">
    <name type="scientific">Olea europaea subsp. europaea</name>
    <dbReference type="NCBI Taxonomy" id="158383"/>
    <lineage>
        <taxon>Eukaryota</taxon>
        <taxon>Viridiplantae</taxon>
        <taxon>Streptophyta</taxon>
        <taxon>Embryophyta</taxon>
        <taxon>Tracheophyta</taxon>
        <taxon>Spermatophyta</taxon>
        <taxon>Magnoliopsida</taxon>
        <taxon>eudicotyledons</taxon>
        <taxon>Gunneridae</taxon>
        <taxon>Pentapetalae</taxon>
        <taxon>asterids</taxon>
        <taxon>lamiids</taxon>
        <taxon>Lamiales</taxon>
        <taxon>Oleaceae</taxon>
        <taxon>Oleeae</taxon>
        <taxon>Olea</taxon>
    </lineage>
</organism>
<evidence type="ECO:0000313" key="5">
    <source>
        <dbReference type="Proteomes" id="UP000594638"/>
    </source>
</evidence>
<evidence type="ECO:0000256" key="1">
    <source>
        <dbReference type="PROSITE-ProRule" id="PRU00047"/>
    </source>
</evidence>
<dbReference type="Pfam" id="PF00098">
    <property type="entry name" value="zf-CCHC"/>
    <property type="match status" value="1"/>
</dbReference>
<dbReference type="InterPro" id="IPR036875">
    <property type="entry name" value="Znf_CCHC_sf"/>
</dbReference>
<comment type="caution">
    <text evidence="4">The sequence shown here is derived from an EMBL/GenBank/DDBJ whole genome shotgun (WGS) entry which is preliminary data.</text>
</comment>
<dbReference type="InterPro" id="IPR001878">
    <property type="entry name" value="Znf_CCHC"/>
</dbReference>
<dbReference type="Gene3D" id="4.10.60.10">
    <property type="entry name" value="Zinc finger, CCHC-type"/>
    <property type="match status" value="1"/>
</dbReference>
<gene>
    <name evidence="4" type="ORF">OLEA9_A098615</name>
</gene>
<keyword evidence="1" id="KW-0479">Metal-binding</keyword>
<dbReference type="AlphaFoldDB" id="A0A8S0R6E6"/>
<accession>A0A8S0R6E6</accession>
<dbReference type="Pfam" id="PF13976">
    <property type="entry name" value="gag_pre-integrs"/>
    <property type="match status" value="1"/>
</dbReference>
<keyword evidence="5" id="KW-1185">Reference proteome</keyword>
<evidence type="ECO:0000259" key="3">
    <source>
        <dbReference type="PROSITE" id="PS50158"/>
    </source>
</evidence>
<name>A0A8S0R6E6_OLEEU</name>
<feature type="region of interest" description="Disordered" evidence="2">
    <location>
        <begin position="26"/>
        <end position="45"/>
    </location>
</feature>
<dbReference type="PANTHER" id="PTHR47592:SF27">
    <property type="entry name" value="OS08G0421700 PROTEIN"/>
    <property type="match status" value="1"/>
</dbReference>
<dbReference type="InterPro" id="IPR054722">
    <property type="entry name" value="PolX-like_BBD"/>
</dbReference>
<evidence type="ECO:0000313" key="4">
    <source>
        <dbReference type="EMBL" id="CAA2974391.1"/>
    </source>
</evidence>
<proteinExistence type="predicted"/>
<feature type="domain" description="CCHC-type" evidence="3">
    <location>
        <begin position="52"/>
        <end position="67"/>
    </location>
</feature>
<dbReference type="PROSITE" id="PS50158">
    <property type="entry name" value="ZF_CCHC"/>
    <property type="match status" value="1"/>
</dbReference>
<dbReference type="Pfam" id="PF22936">
    <property type="entry name" value="Pol_BBD"/>
    <property type="match status" value="1"/>
</dbReference>
<evidence type="ECO:0000256" key="2">
    <source>
        <dbReference type="SAM" id="MobiDB-lite"/>
    </source>
</evidence>
<dbReference type="SMART" id="SM00343">
    <property type="entry name" value="ZnF_C2HC"/>
    <property type="match status" value="1"/>
</dbReference>
<dbReference type="OrthoDB" id="913632at2759"/>
<dbReference type="PANTHER" id="PTHR47592">
    <property type="entry name" value="PBF68 PROTEIN"/>
    <property type="match status" value="1"/>
</dbReference>
<dbReference type="Proteomes" id="UP000594638">
    <property type="component" value="Unassembled WGS sequence"/>
</dbReference>
<dbReference type="Gramene" id="OE9A098615T1">
    <property type="protein sequence ID" value="OE9A098615C1"/>
    <property type="gene ID" value="OE9A098615"/>
</dbReference>
<dbReference type="GO" id="GO:0003676">
    <property type="term" value="F:nucleic acid binding"/>
    <property type="evidence" value="ECO:0007669"/>
    <property type="project" value="InterPro"/>
</dbReference>
<sequence length="294" mass="32503">MIFERLQLVACLPLVTNRHAQGLFVRGRSNVRPKGKGEKSRSSSRPLAKRSCFKCGELGHFKANCPNKKGWKKNNKNNISGKVQVKQEVSYASEGGESDECYAISCDEETSGKWILDSGYSYHMCPNRKWFTTYRSTDGGTVLMGNNHSCKTVGLGSIRIKMHDGVIRTLIDVRHVPDLRKNLISVGALDSGGCKIVTWNGVKKVVRGSLIVMKGIREGNLYALRGTTVTEDVAVGTSGSGGDPCECTRLWHRRLGHMSEKGLDLLVKKGLLKNLKKPCIDFCEHCVYGKAQRV</sequence>
<keyword evidence="1" id="KW-0862">Zinc</keyword>
<dbReference type="SUPFAM" id="SSF57756">
    <property type="entry name" value="Retrovirus zinc finger-like domains"/>
    <property type="match status" value="1"/>
</dbReference>
<protein>
    <submittedName>
        <fullName evidence="4">Retrovirus-related Pol poly from transposon TNT 1-94</fullName>
    </submittedName>
</protein>
<dbReference type="GO" id="GO:0008270">
    <property type="term" value="F:zinc ion binding"/>
    <property type="evidence" value="ECO:0007669"/>
    <property type="project" value="UniProtKB-KW"/>
</dbReference>
<keyword evidence="1" id="KW-0863">Zinc-finger</keyword>
<dbReference type="InterPro" id="IPR025724">
    <property type="entry name" value="GAG-pre-integrase_dom"/>
</dbReference>
<dbReference type="EMBL" id="CACTIH010002170">
    <property type="protein sequence ID" value="CAA2974391.1"/>
    <property type="molecule type" value="Genomic_DNA"/>
</dbReference>
<reference evidence="4 5" key="1">
    <citation type="submission" date="2019-12" db="EMBL/GenBank/DDBJ databases">
        <authorList>
            <person name="Alioto T."/>
            <person name="Alioto T."/>
            <person name="Gomez Garrido J."/>
        </authorList>
    </citation>
    <scope>NUCLEOTIDE SEQUENCE [LARGE SCALE GENOMIC DNA]</scope>
</reference>